<gene>
    <name evidence="1" type="ORF">SAMN05216587_11129</name>
</gene>
<accession>A0A1I0Y9J7</accession>
<reference evidence="1 2" key="1">
    <citation type="submission" date="2016-10" db="EMBL/GenBank/DDBJ databases">
        <authorList>
            <person name="de Groot N.N."/>
        </authorList>
    </citation>
    <scope>NUCLEOTIDE SEQUENCE [LARGE SCALE GENOMIC DNA]</scope>
    <source>
        <strain evidence="1 2">L14</strain>
    </source>
</reference>
<proteinExistence type="predicted"/>
<sequence>MRVLMAKGKEIKMYGGKFWGVEVSPYGMKHKCLDYKTMVIALTYNECFSNYNVMTAVNDWDLENGSDYNEENDEYIEVMDYLIMSPRAAENIKKYTDEIVYYSPSLDLYVLGVCHCGTSWDYVSTDYEIIGE</sequence>
<dbReference type="RefSeq" id="WP_074816652.1">
    <property type="nucleotide sequence ID" value="NZ_FOJX01000011.1"/>
</dbReference>
<evidence type="ECO:0000313" key="1">
    <source>
        <dbReference type="EMBL" id="SFB10075.1"/>
    </source>
</evidence>
<protein>
    <submittedName>
        <fullName evidence="1">Uncharacterized protein</fullName>
    </submittedName>
</protein>
<organism evidence="1 2">
    <name type="scientific">Selenomonas ruminantium</name>
    <dbReference type="NCBI Taxonomy" id="971"/>
    <lineage>
        <taxon>Bacteria</taxon>
        <taxon>Bacillati</taxon>
        <taxon>Bacillota</taxon>
        <taxon>Negativicutes</taxon>
        <taxon>Selenomonadales</taxon>
        <taxon>Selenomonadaceae</taxon>
        <taxon>Selenomonas</taxon>
    </lineage>
</organism>
<dbReference type="EMBL" id="FOJX01000011">
    <property type="protein sequence ID" value="SFB10075.1"/>
    <property type="molecule type" value="Genomic_DNA"/>
</dbReference>
<dbReference type="AlphaFoldDB" id="A0A1I0Y9J7"/>
<evidence type="ECO:0000313" key="2">
    <source>
        <dbReference type="Proteomes" id="UP000183843"/>
    </source>
</evidence>
<dbReference type="Proteomes" id="UP000183843">
    <property type="component" value="Unassembled WGS sequence"/>
</dbReference>
<name>A0A1I0Y9J7_SELRU</name>